<sequence>MSANGPRFISRAQEELPAVFVGRFQPPHAAHVATIVQALSRAPRVLVLLGSANLARSIRNPFSAPERAQMLRAALREAGVGNRRVRFRALSDRFDADRWAADVRWQAAQEFGSAQPVALVGFEKDASTAYLRWFPGWARLPVPEVPGLNATDIRAALFEGLPFPGGLPESVRAFLTRFALTPACARLQAEWEAVRQLRATLPAGVQLHEERWVCLTDQHIWLQSRTEATGRGLWALPGCVLSPGVQPVPVAEAIFDHPARSLVVPTTAHVYRGPPPQGLPDSALRPVPLSTALARPRRFFEDHQVILSQMILGRFPEDAAF</sequence>
<dbReference type="PANTHER" id="PTHR21342:SF0">
    <property type="entry name" value="BIFUNCTIONAL NMN ADENYLYLTRANSFERASE_NUDIX HYDROLASE"/>
    <property type="match status" value="1"/>
</dbReference>
<keyword evidence="5" id="KW-1185">Reference proteome</keyword>
<dbReference type="GO" id="GO:0016779">
    <property type="term" value="F:nucleotidyltransferase activity"/>
    <property type="evidence" value="ECO:0007669"/>
    <property type="project" value="UniProtKB-KW"/>
</dbReference>
<reference evidence="4 5" key="1">
    <citation type="submission" date="2024-09" db="EMBL/GenBank/DDBJ databases">
        <authorList>
            <person name="Sun Q."/>
            <person name="Mori K."/>
        </authorList>
    </citation>
    <scope>NUCLEOTIDE SEQUENCE [LARGE SCALE GENOMIC DNA]</scope>
    <source>
        <strain evidence="4 5">JCM 13503</strain>
    </source>
</reference>
<evidence type="ECO:0000259" key="3">
    <source>
        <dbReference type="Pfam" id="PF01467"/>
    </source>
</evidence>
<evidence type="ECO:0000313" key="4">
    <source>
        <dbReference type="EMBL" id="MFB9992592.1"/>
    </source>
</evidence>
<dbReference type="Pfam" id="PF01467">
    <property type="entry name" value="CTP_transf_like"/>
    <property type="match status" value="1"/>
</dbReference>
<dbReference type="NCBIfam" id="NF003789">
    <property type="entry name" value="PRK05379.2-1"/>
    <property type="match status" value="1"/>
</dbReference>
<evidence type="ECO:0000256" key="2">
    <source>
        <dbReference type="ARBA" id="ARBA00022695"/>
    </source>
</evidence>
<dbReference type="EMBL" id="JBHLYR010000032">
    <property type="protein sequence ID" value="MFB9992592.1"/>
    <property type="molecule type" value="Genomic_DNA"/>
</dbReference>
<dbReference type="InterPro" id="IPR004821">
    <property type="entry name" value="Cyt_trans-like"/>
</dbReference>
<feature type="domain" description="Cytidyltransferase-like" evidence="3">
    <location>
        <begin position="19"/>
        <end position="76"/>
    </location>
</feature>
<keyword evidence="1" id="KW-0808">Transferase</keyword>
<dbReference type="NCBIfam" id="TIGR00125">
    <property type="entry name" value="cyt_tran_rel"/>
    <property type="match status" value="1"/>
</dbReference>
<proteinExistence type="predicted"/>
<comment type="caution">
    <text evidence="4">The sequence shown here is derived from an EMBL/GenBank/DDBJ whole genome shotgun (WGS) entry which is preliminary data.</text>
</comment>
<name>A0ABV6AYL5_9DEIO</name>
<dbReference type="PANTHER" id="PTHR21342">
    <property type="entry name" value="PHOSPHOPANTETHEINE ADENYLYLTRANSFERASE"/>
    <property type="match status" value="1"/>
</dbReference>
<dbReference type="Gene3D" id="3.40.50.620">
    <property type="entry name" value="HUPs"/>
    <property type="match status" value="1"/>
</dbReference>
<accession>A0ABV6AYL5</accession>
<evidence type="ECO:0000256" key="1">
    <source>
        <dbReference type="ARBA" id="ARBA00022679"/>
    </source>
</evidence>
<dbReference type="InterPro" id="IPR014729">
    <property type="entry name" value="Rossmann-like_a/b/a_fold"/>
</dbReference>
<dbReference type="SUPFAM" id="SSF52374">
    <property type="entry name" value="Nucleotidylyl transferase"/>
    <property type="match status" value="1"/>
</dbReference>
<dbReference type="RefSeq" id="WP_380009793.1">
    <property type="nucleotide sequence ID" value="NZ_JBHLYR010000032.1"/>
</dbReference>
<organism evidence="4 5">
    <name type="scientific">Deinococcus oregonensis</name>
    <dbReference type="NCBI Taxonomy" id="1805970"/>
    <lineage>
        <taxon>Bacteria</taxon>
        <taxon>Thermotogati</taxon>
        <taxon>Deinococcota</taxon>
        <taxon>Deinococci</taxon>
        <taxon>Deinococcales</taxon>
        <taxon>Deinococcaceae</taxon>
        <taxon>Deinococcus</taxon>
    </lineage>
</organism>
<dbReference type="Proteomes" id="UP001589733">
    <property type="component" value="Unassembled WGS sequence"/>
</dbReference>
<gene>
    <name evidence="4" type="ORF">ACFFLM_11500</name>
</gene>
<keyword evidence="2 4" id="KW-0548">Nucleotidyltransferase</keyword>
<evidence type="ECO:0000313" key="5">
    <source>
        <dbReference type="Proteomes" id="UP001589733"/>
    </source>
</evidence>
<protein>
    <submittedName>
        <fullName evidence="4">Adenylyltransferase/cytidyltransferase family protein</fullName>
    </submittedName>
</protein>